<dbReference type="GO" id="GO:0004565">
    <property type="term" value="F:beta-galactosidase activity"/>
    <property type="evidence" value="ECO:0007669"/>
    <property type="project" value="UniProtKB-EC"/>
</dbReference>
<feature type="signal peptide" evidence="13">
    <location>
        <begin position="1"/>
        <end position="22"/>
    </location>
</feature>
<dbReference type="PRINTS" id="PR00132">
    <property type="entry name" value="GLHYDRLASE2"/>
</dbReference>
<keyword evidence="10 12" id="KW-0326">Glycosidase</keyword>
<keyword evidence="9" id="KW-0106">Calcium</keyword>
<evidence type="ECO:0000259" key="14">
    <source>
        <dbReference type="PROSITE" id="PS50022"/>
    </source>
</evidence>
<evidence type="ECO:0000256" key="6">
    <source>
        <dbReference type="ARBA" id="ARBA00012756"/>
    </source>
</evidence>
<dbReference type="EC" id="3.2.1.23" evidence="6 12"/>
<dbReference type="InterPro" id="IPR036156">
    <property type="entry name" value="Beta-gal/glucu_dom_sf"/>
</dbReference>
<dbReference type="InterPro" id="IPR006102">
    <property type="entry name" value="Ig-like_GH2"/>
</dbReference>
<evidence type="ECO:0000256" key="8">
    <source>
        <dbReference type="ARBA" id="ARBA00022801"/>
    </source>
</evidence>
<dbReference type="InterPro" id="IPR006104">
    <property type="entry name" value="Glyco_hydro_2_N"/>
</dbReference>
<evidence type="ECO:0000256" key="4">
    <source>
        <dbReference type="ARBA" id="ARBA00007401"/>
    </source>
</evidence>
<dbReference type="InterPro" id="IPR006101">
    <property type="entry name" value="Glyco_hydro_2"/>
</dbReference>
<feature type="chain" id="PRO_5030031288" description="Beta-galactosidase" evidence="13">
    <location>
        <begin position="23"/>
        <end position="1419"/>
    </location>
</feature>
<dbReference type="SUPFAM" id="SSF51445">
    <property type="entry name" value="(Trans)glycosidases"/>
    <property type="match status" value="1"/>
</dbReference>
<evidence type="ECO:0000256" key="7">
    <source>
        <dbReference type="ARBA" id="ARBA00013303"/>
    </source>
</evidence>
<dbReference type="FunFam" id="2.60.40.10:FF:000680">
    <property type="entry name" value="Beta-galactosidase"/>
    <property type="match status" value="1"/>
</dbReference>
<evidence type="ECO:0000256" key="9">
    <source>
        <dbReference type="ARBA" id="ARBA00022837"/>
    </source>
</evidence>
<dbReference type="Gene3D" id="2.70.98.10">
    <property type="match status" value="1"/>
</dbReference>
<dbReference type="SUPFAM" id="SSF74650">
    <property type="entry name" value="Galactose mutarotase-like"/>
    <property type="match status" value="1"/>
</dbReference>
<evidence type="ECO:0000256" key="11">
    <source>
        <dbReference type="ARBA" id="ARBA00032230"/>
    </source>
</evidence>
<dbReference type="InterPro" id="IPR023230">
    <property type="entry name" value="Glyco_hydro_2_CS"/>
</dbReference>
<reference evidence="15 16" key="1">
    <citation type="submission" date="2016-11" db="EMBL/GenBank/DDBJ databases">
        <authorList>
            <person name="Jaros S."/>
            <person name="Januszkiewicz K."/>
            <person name="Wedrychowicz H."/>
        </authorList>
    </citation>
    <scope>NUCLEOTIDE SEQUENCE [LARGE SCALE GENOMIC DNA]</scope>
    <source>
        <strain evidence="15 16">DSM 26883</strain>
    </source>
</reference>
<dbReference type="InterPro" id="IPR017853">
    <property type="entry name" value="GH"/>
</dbReference>
<keyword evidence="16" id="KW-1185">Reference proteome</keyword>
<dbReference type="GO" id="GO:0005990">
    <property type="term" value="P:lactose catabolic process"/>
    <property type="evidence" value="ECO:0007669"/>
    <property type="project" value="TreeGrafter"/>
</dbReference>
<evidence type="ECO:0000256" key="5">
    <source>
        <dbReference type="ARBA" id="ARBA00011245"/>
    </source>
</evidence>
<dbReference type="RefSeq" id="WP_025076117.1">
    <property type="nucleotide sequence ID" value="NZ_FQVD01000019.1"/>
</dbReference>
<dbReference type="PROSITE" id="PS00719">
    <property type="entry name" value="GLYCOSYL_HYDROL_F2_1"/>
    <property type="match status" value="1"/>
</dbReference>
<keyword evidence="8 12" id="KW-0378">Hydrolase</keyword>
<proteinExistence type="inferred from homology"/>
<organism evidence="15 16">
    <name type="scientific">Bacteroides faecichinchillae</name>
    <dbReference type="NCBI Taxonomy" id="871325"/>
    <lineage>
        <taxon>Bacteria</taxon>
        <taxon>Pseudomonadati</taxon>
        <taxon>Bacteroidota</taxon>
        <taxon>Bacteroidia</taxon>
        <taxon>Bacteroidales</taxon>
        <taxon>Bacteroidaceae</taxon>
        <taxon>Bacteroides</taxon>
    </lineage>
</organism>
<dbReference type="GO" id="GO:0030246">
    <property type="term" value="F:carbohydrate binding"/>
    <property type="evidence" value="ECO:0007669"/>
    <property type="project" value="InterPro"/>
</dbReference>
<evidence type="ECO:0000313" key="16">
    <source>
        <dbReference type="Proteomes" id="UP000184436"/>
    </source>
</evidence>
<sequence>MKRQIMNSTLIAFLTLPLSVVAQNTDKPEWNNEYVSGVNKEVACQIAIPFANEQQAMDLAIEESPYYKTLNGTWKFHWVADPKDRPQDFYRSEYDVSGWDDIKVPAPWQIEAIRHNKNWDKPLYCNVIYPFCDWRKVEWPNVIQPRPSDYTFATMPNPVGSYRREFTLPDSWKGRDVFIRFNGVEAGFYIWVNGKKVGYSEDSYLPAEFNLTPYLKDGKNILAVEVYRFTDGSFLECQDFWRFSGIFRDVFLWSAPKTQIRDFFFTTDLDKEFRNATVNLDVEVTGKKSSDEIHVKLMDLNGKEIAKQTTRAQIGTNHIEFEVMNPLKWTAETPNLYNLSISLIRKGKTTDIRNVKVGFRKIEFTSDGQMLINGKTTLFKGVDRHDHSSENGRTVSKEEMEKDVQLMKSFNVNAVRTSHYPNNPYFYDLCDRYGIYVLAEANVECHGLMALSHEPSWKKSFTERSEDMVRRYRNHPSIMMWSLGNESGNGINFKSAEEAVKKLDKTRPTHYEGNSSFCDVTSNMYPSVEWLENVGKERLEKSQKGEAVKPHVVCEYAHAMGNSMGNFREYWETYERYPALIGGFIWDWVDQSIKVPTPDGTGYYMAVGGDFGDKPNDGNFCTNGVIFSDRTYAPKALEVKKIHQPVRVEALGNGKYKVTNKRFHTGLDDLYGRYEIMEDGKVLSSGNLDELQLDAQGSKVITIVDPVLTKVPGAEYFIKFSFCQKKDTDWEKAGYEVASEQIKIADSEKPVFKAENGEISCTETEKGYLVKGERFEATFSKEEGTISSYVLDGVPLISKGLELNVFRAPTDNDKQVDGDWQRKGLYNMSLEPGQWEMRQEDGKVILAIKNTYRGKSGFDFQTTIEYTVAADGSILVNSTIIPTMNGEIIPRVGYRLELPEGFERMRWFGCGPFENYVDRKDASYVGIYDDQVSNKWLNYIRSQEMGNHEDVRWISITNPNGIGFVFVAGDKMSATALHARAQDMVDPNDLRKLHHRYEVPVRKETVLCLDAATRPLGNASCGPGPMRKYELFSQPTVFSFMMLPLERSYLKDELAKKARVRMPVSMPVLIERDNDGYLNLKTSTPGAKIYYSLNGEKYKEYAGAIELISGGKVQAYAVSENLGKSMVTSAEFPIYVDRSGWKIVTVSSENKGEEAKNAIDGDPNTIWHTRWSENEAKHPHEIIVDMASLLEIDQFIYQPRNSENGRIKDYELYFSTDGKTWGNKSKGAFENSSSSQIVRLEKPIVARYFKLVALSELFGRNWASVAELNVNVTKNLSGVSGSKQRVIYVDSDADDSMKLAADGNINTYWHTVHNQFYLAPYPHEIQMNLSKEMKIKGIKYTPRQDSSEGRIAKYEVYVSRDGKEWGKAVASGTFTDSKDTQKVEFAPRSASYVKLQALSACTKDDKRAAVAELEILVEE</sequence>
<dbReference type="Pfam" id="PF02929">
    <property type="entry name" value="Bgal_small_N"/>
    <property type="match status" value="1"/>
</dbReference>
<dbReference type="InterPro" id="IPR008979">
    <property type="entry name" value="Galactose-bd-like_sf"/>
</dbReference>
<gene>
    <name evidence="15" type="ORF">SAMN05444349_11950</name>
</gene>
<dbReference type="SUPFAM" id="SSF49785">
    <property type="entry name" value="Galactose-binding domain-like"/>
    <property type="match status" value="3"/>
</dbReference>
<dbReference type="Pfam" id="PF16353">
    <property type="entry name" value="LacZ_4"/>
    <property type="match status" value="1"/>
</dbReference>
<comment type="cofactor">
    <cofactor evidence="2">
        <name>Ca(2+)</name>
        <dbReference type="ChEBI" id="CHEBI:29108"/>
    </cofactor>
</comment>
<feature type="domain" description="F5/8 type C" evidence="14">
    <location>
        <begin position="1127"/>
        <end position="1275"/>
    </location>
</feature>
<dbReference type="FunFam" id="2.60.120.260:FF:000108">
    <property type="entry name" value="Beta-galactosidase"/>
    <property type="match status" value="1"/>
</dbReference>
<comment type="cofactor">
    <cofactor evidence="3">
        <name>Na(+)</name>
        <dbReference type="ChEBI" id="CHEBI:29101"/>
    </cofactor>
</comment>
<keyword evidence="13" id="KW-0732">Signal</keyword>
<dbReference type="SMART" id="SM01038">
    <property type="entry name" value="Bgal_small_N"/>
    <property type="match status" value="1"/>
</dbReference>
<dbReference type="GO" id="GO:0009341">
    <property type="term" value="C:beta-galactosidase complex"/>
    <property type="evidence" value="ECO:0007669"/>
    <property type="project" value="InterPro"/>
</dbReference>
<dbReference type="EMBL" id="FQVD01000019">
    <property type="protein sequence ID" value="SHF43104.1"/>
    <property type="molecule type" value="Genomic_DNA"/>
</dbReference>
<dbReference type="Proteomes" id="UP000184436">
    <property type="component" value="Unassembled WGS sequence"/>
</dbReference>
<evidence type="ECO:0000256" key="3">
    <source>
        <dbReference type="ARBA" id="ARBA00001959"/>
    </source>
</evidence>
<dbReference type="OrthoDB" id="9801077at2"/>
<dbReference type="SUPFAM" id="SSF49303">
    <property type="entry name" value="beta-Galactosidase/glucuronidase domain"/>
    <property type="match status" value="2"/>
</dbReference>
<dbReference type="InterPro" id="IPR013783">
    <property type="entry name" value="Ig-like_fold"/>
</dbReference>
<dbReference type="FunFam" id="3.20.20.80:FF:000018">
    <property type="entry name" value="Beta-galactosidase"/>
    <property type="match status" value="1"/>
</dbReference>
<dbReference type="STRING" id="871325.SAMN05444349_11950"/>
<comment type="similarity">
    <text evidence="4 12">Belongs to the glycosyl hydrolase 2 family.</text>
</comment>
<dbReference type="Pfam" id="PF02837">
    <property type="entry name" value="Glyco_hydro_2_N"/>
    <property type="match status" value="1"/>
</dbReference>
<evidence type="ECO:0000256" key="1">
    <source>
        <dbReference type="ARBA" id="ARBA00001412"/>
    </source>
</evidence>
<dbReference type="PANTHER" id="PTHR46323:SF2">
    <property type="entry name" value="BETA-GALACTOSIDASE"/>
    <property type="match status" value="1"/>
</dbReference>
<dbReference type="Pfam" id="PF00754">
    <property type="entry name" value="F5_F8_type_C"/>
    <property type="match status" value="2"/>
</dbReference>
<protein>
    <recommendedName>
        <fullName evidence="7 12">Beta-galactosidase</fullName>
        <ecNumber evidence="6 12">3.2.1.23</ecNumber>
    </recommendedName>
    <alternativeName>
        <fullName evidence="11 12">Lactase</fullName>
    </alternativeName>
</protein>
<evidence type="ECO:0000256" key="2">
    <source>
        <dbReference type="ARBA" id="ARBA00001913"/>
    </source>
</evidence>
<dbReference type="Pfam" id="PF00703">
    <property type="entry name" value="Glyco_hydro_2"/>
    <property type="match status" value="1"/>
</dbReference>
<dbReference type="PROSITE" id="PS50022">
    <property type="entry name" value="FA58C_3"/>
    <property type="match status" value="2"/>
</dbReference>
<dbReference type="InterPro" id="IPR050347">
    <property type="entry name" value="Bact_Beta-galactosidase"/>
</dbReference>
<dbReference type="Pfam" id="PF02836">
    <property type="entry name" value="Glyco_hydro_2_C"/>
    <property type="match status" value="1"/>
</dbReference>
<dbReference type="PANTHER" id="PTHR46323">
    <property type="entry name" value="BETA-GALACTOSIDASE"/>
    <property type="match status" value="1"/>
</dbReference>
<dbReference type="InterPro" id="IPR014718">
    <property type="entry name" value="GH-type_carb-bd"/>
</dbReference>
<evidence type="ECO:0000256" key="10">
    <source>
        <dbReference type="ARBA" id="ARBA00023295"/>
    </source>
</evidence>
<dbReference type="InterPro" id="IPR000421">
    <property type="entry name" value="FA58C"/>
</dbReference>
<comment type="catalytic activity">
    <reaction evidence="1 12">
        <text>Hydrolysis of terminal non-reducing beta-D-galactose residues in beta-D-galactosides.</text>
        <dbReference type="EC" id="3.2.1.23"/>
    </reaction>
</comment>
<evidence type="ECO:0000313" key="15">
    <source>
        <dbReference type="EMBL" id="SHF43104.1"/>
    </source>
</evidence>
<dbReference type="Gene3D" id="2.60.40.10">
    <property type="entry name" value="Immunoglobulins"/>
    <property type="match status" value="2"/>
</dbReference>
<evidence type="ECO:0000256" key="13">
    <source>
        <dbReference type="SAM" id="SignalP"/>
    </source>
</evidence>
<accession>A0A1M5BKN2</accession>
<dbReference type="Gene3D" id="3.20.20.80">
    <property type="entry name" value="Glycosidases"/>
    <property type="match status" value="1"/>
</dbReference>
<name>A0A1M5BKN2_9BACE</name>
<dbReference type="InterPro" id="IPR032312">
    <property type="entry name" value="LacZ_4"/>
</dbReference>
<dbReference type="InterPro" id="IPR006103">
    <property type="entry name" value="Glyco_hydro_2_cat"/>
</dbReference>
<dbReference type="Gene3D" id="2.60.120.260">
    <property type="entry name" value="Galactose-binding domain-like"/>
    <property type="match status" value="3"/>
</dbReference>
<comment type="subunit">
    <text evidence="5">Monomer.</text>
</comment>
<dbReference type="InterPro" id="IPR004199">
    <property type="entry name" value="B-gal_small/dom_5"/>
</dbReference>
<dbReference type="InterPro" id="IPR011013">
    <property type="entry name" value="Gal_mutarotase_sf_dom"/>
</dbReference>
<feature type="domain" description="F5/8 type C" evidence="14">
    <location>
        <begin position="1302"/>
        <end position="1418"/>
    </location>
</feature>
<evidence type="ECO:0000256" key="12">
    <source>
        <dbReference type="RuleBase" id="RU361154"/>
    </source>
</evidence>